<dbReference type="EMBL" id="CP001687">
    <property type="protein sequence ID" value="ACV11188.1"/>
    <property type="molecule type" value="Genomic_DNA"/>
</dbReference>
<sequence>MQLEAFPSVSLHNVAELAPADWTNGGGHLHRVPRDVAANLNVMARDRVQSPTGSEIRFVPDGDDATVEVTLSAAGETTVQPFWGPFQGAEPFEIGPDPSTHTFSVPDRVRNLDPAAAEDAAYDTRICRLRFDAWSRVALHDVAGDARPPRDAELPDTRYLAYGTSITEGALSNPHLAYVATAARQLGVDPINLGMAGSAYCEPAIADHIAGRDDWDFATIAVSVNMSNRGFTVEQFRESADQLLDTVAGAHPEKPIVAVSLFPYHADVVAGDDPERAAAYRETLETLVTESAHDNLSFIDGSKLLSVPGLMDDILHPGDAGMVEIGHNLAEELEPLVE</sequence>
<dbReference type="RefSeq" id="WP_015788765.1">
    <property type="nucleotide sequence ID" value="NC_013158.1"/>
</dbReference>
<dbReference type="Pfam" id="PF14606">
    <property type="entry name" value="Lipase_GDSL_3"/>
    <property type="match status" value="1"/>
</dbReference>
<keyword evidence="3" id="KW-1185">Reference proteome</keyword>
<dbReference type="STRING" id="519442.Huta_1005"/>
<dbReference type="GeneID" id="8383278"/>
<dbReference type="eggNOG" id="arCOG10209">
    <property type="taxonomic scope" value="Archaea"/>
</dbReference>
<dbReference type="InterPro" id="IPR036514">
    <property type="entry name" value="SGNH_hydro_sf"/>
</dbReference>
<dbReference type="OrthoDB" id="233646at2157"/>
<gene>
    <name evidence="2" type="ordered locus">Huta_1005</name>
</gene>
<reference evidence="2 3" key="1">
    <citation type="journal article" date="2009" name="Stand. Genomic Sci.">
        <title>Complete genome sequence of Halorhabdus utahensis type strain (AX-2).</title>
        <authorList>
            <person name="Anderson I."/>
            <person name="Tindall B.J."/>
            <person name="Pomrenke H."/>
            <person name="Goker M."/>
            <person name="Lapidus A."/>
            <person name="Nolan M."/>
            <person name="Copeland A."/>
            <person name="Glavina Del Rio T."/>
            <person name="Chen F."/>
            <person name="Tice H."/>
            <person name="Cheng J.F."/>
            <person name="Lucas S."/>
            <person name="Chertkov O."/>
            <person name="Bruce D."/>
            <person name="Brettin T."/>
            <person name="Detter J.C."/>
            <person name="Han C."/>
            <person name="Goodwin L."/>
            <person name="Land M."/>
            <person name="Hauser L."/>
            <person name="Chang Y.J."/>
            <person name="Jeffries C.D."/>
            <person name="Pitluck S."/>
            <person name="Pati A."/>
            <person name="Mavromatis K."/>
            <person name="Ivanova N."/>
            <person name="Ovchinnikova G."/>
            <person name="Chen A."/>
            <person name="Palaniappan K."/>
            <person name="Chain P."/>
            <person name="Rohde M."/>
            <person name="Bristow J."/>
            <person name="Eisen J.A."/>
            <person name="Markowitz V."/>
            <person name="Hugenholtz P."/>
            <person name="Kyrpides N.C."/>
            <person name="Klenk H.P."/>
        </authorList>
    </citation>
    <scope>NUCLEOTIDE SEQUENCE [LARGE SCALE GENOMIC DNA]</scope>
    <source>
        <strain evidence="3">DSM 12940 / JCM 11049 / AX-2</strain>
    </source>
</reference>
<proteinExistence type="predicted"/>
<organism evidence="2 3">
    <name type="scientific">Halorhabdus utahensis (strain DSM 12940 / JCM 11049 / AX-2)</name>
    <dbReference type="NCBI Taxonomy" id="519442"/>
    <lineage>
        <taxon>Archaea</taxon>
        <taxon>Methanobacteriati</taxon>
        <taxon>Methanobacteriota</taxon>
        <taxon>Stenosarchaea group</taxon>
        <taxon>Halobacteria</taxon>
        <taxon>Halobacteriales</taxon>
        <taxon>Haloarculaceae</taxon>
        <taxon>Halorhabdus</taxon>
    </lineage>
</organism>
<evidence type="ECO:0000259" key="1">
    <source>
        <dbReference type="Pfam" id="PF14606"/>
    </source>
</evidence>
<dbReference type="Proteomes" id="UP000002071">
    <property type="component" value="Chromosome"/>
</dbReference>
<evidence type="ECO:0000313" key="2">
    <source>
        <dbReference type="EMBL" id="ACV11188.1"/>
    </source>
</evidence>
<dbReference type="Gene3D" id="3.40.50.1110">
    <property type="entry name" value="SGNH hydrolase"/>
    <property type="match status" value="1"/>
</dbReference>
<dbReference type="InterPro" id="IPR013830">
    <property type="entry name" value="SGNH_hydro"/>
</dbReference>
<dbReference type="SUPFAM" id="SSF52266">
    <property type="entry name" value="SGNH hydrolase"/>
    <property type="match status" value="1"/>
</dbReference>
<feature type="domain" description="SGNH hydrolase-type esterase" evidence="1">
    <location>
        <begin position="161"/>
        <end position="327"/>
    </location>
</feature>
<dbReference type="HOGENOM" id="CLU_820414_0_0_2"/>
<evidence type="ECO:0000313" key="3">
    <source>
        <dbReference type="Proteomes" id="UP000002071"/>
    </source>
</evidence>
<dbReference type="AlphaFoldDB" id="C7NVA4"/>
<protein>
    <recommendedName>
        <fullName evidence="1">SGNH hydrolase-type esterase domain-containing protein</fullName>
    </recommendedName>
</protein>
<accession>C7NVA4</accession>
<name>C7NVA4_HALUD</name>
<dbReference type="KEGG" id="hut:Huta_1005"/>